<dbReference type="SUPFAM" id="SSF53335">
    <property type="entry name" value="S-adenosyl-L-methionine-dependent methyltransferases"/>
    <property type="match status" value="1"/>
</dbReference>
<evidence type="ECO:0000313" key="11">
    <source>
        <dbReference type="EMBL" id="BBM55581.1"/>
    </source>
</evidence>
<dbReference type="OrthoDB" id="9773571at2"/>
<keyword evidence="5" id="KW-0235">DNA replication</keyword>
<dbReference type="PANTHER" id="PTHR13370">
    <property type="entry name" value="RNA METHYLASE-RELATED"/>
    <property type="match status" value="1"/>
</dbReference>
<feature type="domain" description="RAMA" evidence="10">
    <location>
        <begin position="264"/>
        <end position="356"/>
    </location>
</feature>
<dbReference type="GO" id="GO:0032259">
    <property type="term" value="P:methylation"/>
    <property type="evidence" value="ECO:0007669"/>
    <property type="project" value="UniProtKB-KW"/>
</dbReference>
<keyword evidence="4" id="KW-0949">S-adenosyl-L-methionine</keyword>
<gene>
    <name evidence="11" type="ORF">JMUB3936_1875</name>
</gene>
<reference evidence="11 12" key="1">
    <citation type="submission" date="2019-07" db="EMBL/GenBank/DDBJ databases">
        <title>Complete Genome Sequence of Leptotrichia wadei Strain JMUB3936.</title>
        <authorList>
            <person name="Watanabe S."/>
            <person name="Cui L."/>
        </authorList>
    </citation>
    <scope>NUCLEOTIDE SEQUENCE [LARGE SCALE GENOMIC DNA]</scope>
    <source>
        <strain evidence="11 12">JMUB3936</strain>
    </source>
</reference>
<dbReference type="GO" id="GO:0009007">
    <property type="term" value="F:site-specific DNA-methyltransferase (adenine-specific) activity"/>
    <property type="evidence" value="ECO:0007669"/>
    <property type="project" value="UniProtKB-EC"/>
</dbReference>
<evidence type="ECO:0000256" key="4">
    <source>
        <dbReference type="ARBA" id="ARBA00022691"/>
    </source>
</evidence>
<dbReference type="GO" id="GO:0003677">
    <property type="term" value="F:DNA binding"/>
    <property type="evidence" value="ECO:0007669"/>
    <property type="project" value="UniProtKB-KW"/>
</dbReference>
<evidence type="ECO:0000259" key="10">
    <source>
        <dbReference type="Pfam" id="PF18755"/>
    </source>
</evidence>
<evidence type="ECO:0000259" key="9">
    <source>
        <dbReference type="Pfam" id="PF01555"/>
    </source>
</evidence>
<evidence type="ECO:0000256" key="6">
    <source>
        <dbReference type="ARBA" id="ARBA00023125"/>
    </source>
</evidence>
<comment type="similarity">
    <text evidence="1 8">Belongs to the N(4)/N(6)-methyltransferase family.</text>
</comment>
<evidence type="ECO:0000256" key="8">
    <source>
        <dbReference type="RuleBase" id="RU362026"/>
    </source>
</evidence>
<dbReference type="RefSeq" id="WP_147004245.1">
    <property type="nucleotide sequence ID" value="NZ_AP019841.1"/>
</dbReference>
<dbReference type="PROSITE" id="PS00092">
    <property type="entry name" value="N6_MTASE"/>
    <property type="match status" value="1"/>
</dbReference>
<dbReference type="GO" id="GO:0005737">
    <property type="term" value="C:cytoplasm"/>
    <property type="evidence" value="ECO:0007669"/>
    <property type="project" value="TreeGrafter"/>
</dbReference>
<feature type="domain" description="DNA methylase N-4/N-6" evidence="9">
    <location>
        <begin position="27"/>
        <end position="248"/>
    </location>
</feature>
<dbReference type="InterPro" id="IPR002052">
    <property type="entry name" value="DNA_methylase_N6_adenine_CS"/>
</dbReference>
<dbReference type="InterPro" id="IPR029063">
    <property type="entry name" value="SAM-dependent_MTases_sf"/>
</dbReference>
<dbReference type="InterPro" id="IPR002941">
    <property type="entry name" value="DNA_methylase_N4/N6"/>
</dbReference>
<keyword evidence="6" id="KW-0238">DNA-binding</keyword>
<dbReference type="REBASE" id="355709">
    <property type="entry name" value="M.Lwa3936ORF1875P"/>
</dbReference>
<proteinExistence type="inferred from homology"/>
<evidence type="ECO:0000313" key="12">
    <source>
        <dbReference type="Proteomes" id="UP000321944"/>
    </source>
</evidence>
<evidence type="ECO:0000256" key="1">
    <source>
        <dbReference type="ARBA" id="ARBA00006594"/>
    </source>
</evidence>
<name>A0A510KXR3_9FUSO</name>
<dbReference type="InterPro" id="IPR001091">
    <property type="entry name" value="RM_Methyltransferase"/>
</dbReference>
<dbReference type="AlphaFoldDB" id="A0A510KXR3"/>
<evidence type="ECO:0000256" key="5">
    <source>
        <dbReference type="ARBA" id="ARBA00022705"/>
    </source>
</evidence>
<dbReference type="PANTHER" id="PTHR13370:SF3">
    <property type="entry name" value="TRNA (GUANINE(10)-N2)-METHYLTRANSFERASE HOMOLOG"/>
    <property type="match status" value="1"/>
</dbReference>
<sequence length="363" mass="42388">MHLKNILNTIIKGDTVEELKKIPTESVDFIFADPPYFMQTEGELLRTDGTKFNGVEDEWDKFDSFYEYDNFCNNWLKECKRILKKDGSICIIGSFQNIFRIGYLMQNLEFWIINDIIWNKSNPVPNFSGTRLCNSHETMIWCSKNKKSKITFNYKTMKYLNDGKQEKSVWNIPVCNGNERLKDTNGNKLHSTQKPEKLLYKIILAATKPNDVILDPFFGTGTTGAVAKELGRNYIGIEREEKYIEGAKIRINAKKVIIDKISNLELETKPPKVPMKKLLENGYIQKGQKLYSKDKRQFCEILENGNVFDGTEELSIHKMSAKFLNKKNNNGWNYFFLNYNGEYIELDKLRYLYVEENDAKQTR</sequence>
<dbReference type="FunFam" id="3.40.50.150:FF:000276">
    <property type="entry name" value="Methyltransferase"/>
    <property type="match status" value="1"/>
</dbReference>
<dbReference type="Proteomes" id="UP000321944">
    <property type="component" value="Chromosome"/>
</dbReference>
<dbReference type="EC" id="2.1.1.-" evidence="8"/>
<evidence type="ECO:0000256" key="3">
    <source>
        <dbReference type="ARBA" id="ARBA00022679"/>
    </source>
</evidence>
<evidence type="ECO:0000256" key="7">
    <source>
        <dbReference type="ARBA" id="ARBA00047942"/>
    </source>
</evidence>
<dbReference type="EMBL" id="AP019841">
    <property type="protein sequence ID" value="BBM55581.1"/>
    <property type="molecule type" value="Genomic_DNA"/>
</dbReference>
<evidence type="ECO:0000256" key="2">
    <source>
        <dbReference type="ARBA" id="ARBA00022603"/>
    </source>
</evidence>
<keyword evidence="2 11" id="KW-0489">Methyltransferase</keyword>
<protein>
    <recommendedName>
        <fullName evidence="8">Methyltransferase</fullName>
        <ecNumber evidence="8">2.1.1.-</ecNumber>
    </recommendedName>
</protein>
<dbReference type="GO" id="GO:0008170">
    <property type="term" value="F:N-methyltransferase activity"/>
    <property type="evidence" value="ECO:0007669"/>
    <property type="project" value="InterPro"/>
</dbReference>
<accession>A0A510KXR3</accession>
<dbReference type="Pfam" id="PF18755">
    <property type="entry name" value="RAMA"/>
    <property type="match status" value="1"/>
</dbReference>
<dbReference type="GO" id="GO:0006260">
    <property type="term" value="P:DNA replication"/>
    <property type="evidence" value="ECO:0007669"/>
    <property type="project" value="UniProtKB-KW"/>
</dbReference>
<dbReference type="InterPro" id="IPR040843">
    <property type="entry name" value="RAMA"/>
</dbReference>
<dbReference type="Pfam" id="PF01555">
    <property type="entry name" value="N6_N4_Mtase"/>
    <property type="match status" value="1"/>
</dbReference>
<keyword evidence="3" id="KW-0808">Transferase</keyword>
<organism evidence="11 12">
    <name type="scientific">Leptotrichia wadei</name>
    <dbReference type="NCBI Taxonomy" id="157687"/>
    <lineage>
        <taxon>Bacteria</taxon>
        <taxon>Fusobacteriati</taxon>
        <taxon>Fusobacteriota</taxon>
        <taxon>Fusobacteriia</taxon>
        <taxon>Fusobacteriales</taxon>
        <taxon>Leptotrichiaceae</taxon>
        <taxon>Leptotrichia</taxon>
    </lineage>
</organism>
<dbReference type="Gene3D" id="3.40.50.150">
    <property type="entry name" value="Vaccinia Virus protein VP39"/>
    <property type="match status" value="1"/>
</dbReference>
<comment type="catalytic activity">
    <reaction evidence="7">
        <text>a 2'-deoxyadenosine in DNA + S-adenosyl-L-methionine = an N(6)-methyl-2'-deoxyadenosine in DNA + S-adenosyl-L-homocysteine + H(+)</text>
        <dbReference type="Rhea" id="RHEA:15197"/>
        <dbReference type="Rhea" id="RHEA-COMP:12418"/>
        <dbReference type="Rhea" id="RHEA-COMP:12419"/>
        <dbReference type="ChEBI" id="CHEBI:15378"/>
        <dbReference type="ChEBI" id="CHEBI:57856"/>
        <dbReference type="ChEBI" id="CHEBI:59789"/>
        <dbReference type="ChEBI" id="CHEBI:90615"/>
        <dbReference type="ChEBI" id="CHEBI:90616"/>
        <dbReference type="EC" id="2.1.1.72"/>
    </reaction>
</comment>
<dbReference type="PRINTS" id="PR00508">
    <property type="entry name" value="S21N4MTFRASE"/>
</dbReference>